<feature type="region of interest" description="Disordered" evidence="1">
    <location>
        <begin position="152"/>
        <end position="176"/>
    </location>
</feature>
<proteinExistence type="predicted"/>
<gene>
    <name evidence="2" type="ORF">K490DRAFT_62589</name>
</gene>
<organism evidence="2 3">
    <name type="scientific">Saccharata proteae CBS 121410</name>
    <dbReference type="NCBI Taxonomy" id="1314787"/>
    <lineage>
        <taxon>Eukaryota</taxon>
        <taxon>Fungi</taxon>
        <taxon>Dikarya</taxon>
        <taxon>Ascomycota</taxon>
        <taxon>Pezizomycotina</taxon>
        <taxon>Dothideomycetes</taxon>
        <taxon>Dothideomycetes incertae sedis</taxon>
        <taxon>Botryosphaeriales</taxon>
        <taxon>Saccharataceae</taxon>
        <taxon>Saccharata</taxon>
    </lineage>
</organism>
<feature type="compositionally biased region" description="Basic and acidic residues" evidence="1">
    <location>
        <begin position="152"/>
        <end position="175"/>
    </location>
</feature>
<evidence type="ECO:0000256" key="1">
    <source>
        <dbReference type="SAM" id="MobiDB-lite"/>
    </source>
</evidence>
<dbReference type="Proteomes" id="UP000799776">
    <property type="component" value="Unassembled WGS sequence"/>
</dbReference>
<comment type="caution">
    <text evidence="2">The sequence shown here is derived from an EMBL/GenBank/DDBJ whole genome shotgun (WGS) entry which is preliminary data.</text>
</comment>
<sequence>MNTYIAQLAAMDHQFDGRLQRNDEKDSCQLPDSSTIDQDMDFEIARVAAINYHQLSHTIETDEAMLPVTSDYIAQLAAMDHQYDGRLQRNDEKDSDQLPDSSTTDQDMDFEIARVAAMVYHQPSHPIETDGAMLPVTSDYIAQLAALDHKYDRRLQRNDEKDSHQPPDSTTKDQDMDFEIARLAAMDYRS</sequence>
<protein>
    <submittedName>
        <fullName evidence="2">Uncharacterized protein</fullName>
    </submittedName>
</protein>
<evidence type="ECO:0000313" key="3">
    <source>
        <dbReference type="Proteomes" id="UP000799776"/>
    </source>
</evidence>
<reference evidence="2" key="1">
    <citation type="journal article" date="2020" name="Stud. Mycol.">
        <title>101 Dothideomycetes genomes: a test case for predicting lifestyles and emergence of pathogens.</title>
        <authorList>
            <person name="Haridas S."/>
            <person name="Albert R."/>
            <person name="Binder M."/>
            <person name="Bloem J."/>
            <person name="Labutti K."/>
            <person name="Salamov A."/>
            <person name="Andreopoulos B."/>
            <person name="Baker S."/>
            <person name="Barry K."/>
            <person name="Bills G."/>
            <person name="Bluhm B."/>
            <person name="Cannon C."/>
            <person name="Castanera R."/>
            <person name="Culley D."/>
            <person name="Daum C."/>
            <person name="Ezra D."/>
            <person name="Gonzalez J."/>
            <person name="Henrissat B."/>
            <person name="Kuo A."/>
            <person name="Liang C."/>
            <person name="Lipzen A."/>
            <person name="Lutzoni F."/>
            <person name="Magnuson J."/>
            <person name="Mondo S."/>
            <person name="Nolan M."/>
            <person name="Ohm R."/>
            <person name="Pangilinan J."/>
            <person name="Park H.-J."/>
            <person name="Ramirez L."/>
            <person name="Alfaro M."/>
            <person name="Sun H."/>
            <person name="Tritt A."/>
            <person name="Yoshinaga Y."/>
            <person name="Zwiers L.-H."/>
            <person name="Turgeon B."/>
            <person name="Goodwin S."/>
            <person name="Spatafora J."/>
            <person name="Crous P."/>
            <person name="Grigoriev I."/>
        </authorList>
    </citation>
    <scope>NUCLEOTIDE SEQUENCE</scope>
    <source>
        <strain evidence="2">CBS 121410</strain>
    </source>
</reference>
<dbReference type="AlphaFoldDB" id="A0A9P4I1D6"/>
<accession>A0A9P4I1D6</accession>
<dbReference type="EMBL" id="ML978712">
    <property type="protein sequence ID" value="KAF2091268.1"/>
    <property type="molecule type" value="Genomic_DNA"/>
</dbReference>
<evidence type="ECO:0000313" key="2">
    <source>
        <dbReference type="EMBL" id="KAF2091268.1"/>
    </source>
</evidence>
<name>A0A9P4I1D6_9PEZI</name>
<keyword evidence="3" id="KW-1185">Reference proteome</keyword>